<protein>
    <recommendedName>
        <fullName evidence="1">DUF7673 domain-containing protein</fullName>
    </recommendedName>
</protein>
<comment type="caution">
    <text evidence="2">The sequence shown here is derived from an EMBL/GenBank/DDBJ whole genome shotgun (WGS) entry which is preliminary data.</text>
</comment>
<dbReference type="RefSeq" id="WP_111932311.1">
    <property type="nucleotide sequence ID" value="NZ_CADFFP010000009.1"/>
</dbReference>
<name>A0A329CMI4_9BURK</name>
<accession>A0A329CMI4</accession>
<dbReference type="InterPro" id="IPR056090">
    <property type="entry name" value="DUF7673"/>
</dbReference>
<evidence type="ECO:0000313" key="2">
    <source>
        <dbReference type="EMBL" id="RAS32065.1"/>
    </source>
</evidence>
<evidence type="ECO:0000259" key="1">
    <source>
        <dbReference type="Pfam" id="PF24720"/>
    </source>
</evidence>
<dbReference type="EMBL" id="QLTK01000008">
    <property type="protein sequence ID" value="RAS32065.1"/>
    <property type="molecule type" value="Genomic_DNA"/>
</dbReference>
<sequence length="119" mass="13519">MSTHDPFSAFLNKVLHGNPNQDLIDAGLPALRRLYAIAHEDGGSSYVAAEFLLGLYDQKRFPFPLADLRMLDEECFDDVMRVLQMDTRACSHNVAHYFAHGVKRFEQLAIDWGFIDSTD</sequence>
<dbReference type="Pfam" id="PF24720">
    <property type="entry name" value="DUF7673"/>
    <property type="match status" value="1"/>
</dbReference>
<dbReference type="Proteomes" id="UP000248918">
    <property type="component" value="Unassembled WGS sequence"/>
</dbReference>
<evidence type="ECO:0000313" key="3">
    <source>
        <dbReference type="Proteomes" id="UP000248918"/>
    </source>
</evidence>
<organism evidence="2 3">
    <name type="scientific">Paraburkholderia bryophila</name>
    <dbReference type="NCBI Taxonomy" id="420952"/>
    <lineage>
        <taxon>Bacteria</taxon>
        <taxon>Pseudomonadati</taxon>
        <taxon>Pseudomonadota</taxon>
        <taxon>Betaproteobacteria</taxon>
        <taxon>Burkholderiales</taxon>
        <taxon>Burkholderiaceae</taxon>
        <taxon>Paraburkholderia</taxon>
    </lineage>
</organism>
<feature type="domain" description="DUF7673" evidence="1">
    <location>
        <begin position="29"/>
        <end position="113"/>
    </location>
</feature>
<dbReference type="OrthoDB" id="6717082at2"/>
<dbReference type="AlphaFoldDB" id="A0A329CMI4"/>
<proteinExistence type="predicted"/>
<gene>
    <name evidence="2" type="ORF">BX591_108173</name>
</gene>
<reference evidence="2 3" key="1">
    <citation type="submission" date="2018-06" db="EMBL/GenBank/DDBJ databases">
        <title>Genomic Encyclopedia of Type Strains, Phase III (KMG-III): the genomes of soil and plant-associated and newly described type strains.</title>
        <authorList>
            <person name="Whitman W."/>
        </authorList>
    </citation>
    <scope>NUCLEOTIDE SEQUENCE [LARGE SCALE GENOMIC DNA]</scope>
    <source>
        <strain evidence="2 3">LMG 23644</strain>
    </source>
</reference>